<evidence type="ECO:0000256" key="1">
    <source>
        <dbReference type="ARBA" id="ARBA00022898"/>
    </source>
</evidence>
<dbReference type="HAMAP" id="MF_02087">
    <property type="entry name" value="PLP_homeostasis"/>
    <property type="match status" value="1"/>
</dbReference>
<dbReference type="PANTHER" id="PTHR10146:SF14">
    <property type="entry name" value="PYRIDOXAL PHOSPHATE HOMEOSTASIS PROTEIN"/>
    <property type="match status" value="1"/>
</dbReference>
<gene>
    <name evidence="3" type="ORF">GM50_15270</name>
</gene>
<dbReference type="CDD" id="cd00635">
    <property type="entry name" value="PLPDE_III_YBL036c_like"/>
    <property type="match status" value="1"/>
</dbReference>
<evidence type="ECO:0000259" key="2">
    <source>
        <dbReference type="Pfam" id="PF01168"/>
    </source>
</evidence>
<name>A0A094SDD3_9ZZZZ</name>
<accession>A0A094SDD3</accession>
<dbReference type="AlphaFoldDB" id="A0A094SDD3"/>
<reference evidence="3" key="1">
    <citation type="submission" date="2014-05" db="EMBL/GenBank/DDBJ databases">
        <title>Key roles for freshwater Actinobacteria revealed by deep metagenomic sequencing.</title>
        <authorList>
            <person name="Ghai R."/>
            <person name="Mizuno C.M."/>
            <person name="Picazo A."/>
            <person name="Camacho A."/>
            <person name="Rodriguez-Valera F."/>
        </authorList>
    </citation>
    <scope>NUCLEOTIDE SEQUENCE</scope>
</reference>
<keyword evidence="1" id="KW-0663">Pyridoxal phosphate</keyword>
<comment type="caution">
    <text evidence="3">The sequence shown here is derived from an EMBL/GenBank/DDBJ whole genome shotgun (WGS) entry which is preliminary data.</text>
</comment>
<dbReference type="EMBL" id="JNSK01000073">
    <property type="protein sequence ID" value="KGA16183.1"/>
    <property type="molecule type" value="Genomic_DNA"/>
</dbReference>
<dbReference type="SUPFAM" id="SSF51419">
    <property type="entry name" value="PLP-binding barrel"/>
    <property type="match status" value="1"/>
</dbReference>
<dbReference type="InterPro" id="IPR011078">
    <property type="entry name" value="PyrdxlP_homeostasis"/>
</dbReference>
<dbReference type="InterPro" id="IPR001608">
    <property type="entry name" value="Ala_racemase_N"/>
</dbReference>
<sequence>MTNQKRIDDVSHSLVQVEERINRACSLAGRVRDDITLVAVTKTYPVSDVQILLGLGIDNFGENRDSEGVEKSSLIKAHWHYQGEVQSKKIGSISRWADTVHSLDDLSHIEKFDRALGIIGDKSLQVFIQVSLDGNPTRSGLQPGELMQACEAVTASQHLQLMGVMAVPPVESDPEKSFAQVAAIAEGVTSRFPEAKYLSAGMSGDFEVAIAYGATHIRIGSQILGSRSAAP</sequence>
<protein>
    <recommendedName>
        <fullName evidence="2">Alanine racemase N-terminal domain-containing protein</fullName>
    </recommendedName>
</protein>
<organism evidence="3">
    <name type="scientific">freshwater metagenome</name>
    <dbReference type="NCBI Taxonomy" id="449393"/>
    <lineage>
        <taxon>unclassified sequences</taxon>
        <taxon>metagenomes</taxon>
        <taxon>ecological metagenomes</taxon>
    </lineage>
</organism>
<evidence type="ECO:0000313" key="3">
    <source>
        <dbReference type="EMBL" id="KGA16183.1"/>
    </source>
</evidence>
<proteinExistence type="inferred from homology"/>
<dbReference type="GO" id="GO:0030170">
    <property type="term" value="F:pyridoxal phosphate binding"/>
    <property type="evidence" value="ECO:0007669"/>
    <property type="project" value="InterPro"/>
</dbReference>
<dbReference type="PIRSF" id="PIRSF004848">
    <property type="entry name" value="YBL036c_PLPDEIII"/>
    <property type="match status" value="1"/>
</dbReference>
<feature type="domain" description="Alanine racemase N-terminal" evidence="2">
    <location>
        <begin position="30"/>
        <end position="226"/>
    </location>
</feature>
<dbReference type="PANTHER" id="PTHR10146">
    <property type="entry name" value="PROLINE SYNTHETASE CO-TRANSCRIBED BACTERIAL HOMOLOG PROTEIN"/>
    <property type="match status" value="1"/>
</dbReference>
<dbReference type="Pfam" id="PF01168">
    <property type="entry name" value="Ala_racemase_N"/>
    <property type="match status" value="1"/>
</dbReference>
<dbReference type="InterPro" id="IPR029066">
    <property type="entry name" value="PLP-binding_barrel"/>
</dbReference>
<dbReference type="NCBIfam" id="TIGR00044">
    <property type="entry name" value="YggS family pyridoxal phosphate-dependent enzyme"/>
    <property type="match status" value="1"/>
</dbReference>
<dbReference type="Gene3D" id="3.20.20.10">
    <property type="entry name" value="Alanine racemase"/>
    <property type="match status" value="1"/>
</dbReference>